<dbReference type="Pfam" id="PF20167">
    <property type="entry name" value="Transposase_32"/>
    <property type="match status" value="1"/>
</dbReference>
<evidence type="ECO:0000313" key="4">
    <source>
        <dbReference type="Proteomes" id="UP001227230"/>
    </source>
</evidence>
<sequence>MLGGFGKVELVSTSAEQDETEKNKAPTVDDPVDPDENEDFDVICARMEATQRQITDAQMPLQGPNIMPPKKKVRHGSTSTVPEEVQHDPFMPRHPPDEHECDKLIAKRPIAIERVILIAGFEEHGVAELLDFYKLRPFIQLTQECYPTPVRAFYNNIRNVDEEKYSFHTSFKGVAVRVSPSLIGRTFSLETPKKAINFCIPEIDIKAMSDTITKELCGHCFQLGTSVEHRSLLPKYRILSLILFHTVLNKKGHLNELTLYVLHILFHMARRSKINLPALICHNMIEARRSNVSTRALPYGSTVCLLLQNAGLDFKTLPYESIPRMQPMRMKMSIDKQTSSSSSRRSTKSSQLGDIYPMCKSMNNQLKIVRQQCDRSIAAWKALHPDALPPTPSQTDDEEDGDDDGGDEEDEDAPTNEEE</sequence>
<gene>
    <name evidence="3" type="ORF">VitviT2T_007174</name>
</gene>
<evidence type="ECO:0000256" key="1">
    <source>
        <dbReference type="SAM" id="MobiDB-lite"/>
    </source>
</evidence>
<feature type="region of interest" description="Disordered" evidence="1">
    <location>
        <begin position="380"/>
        <end position="419"/>
    </location>
</feature>
<evidence type="ECO:0000259" key="2">
    <source>
        <dbReference type="Pfam" id="PF20167"/>
    </source>
</evidence>
<feature type="domain" description="Putative plant transposon protein" evidence="2">
    <location>
        <begin position="133"/>
        <end position="312"/>
    </location>
</feature>
<keyword evidence="4" id="KW-1185">Reference proteome</keyword>
<name>A0ABY9BY05_VITVI</name>
<reference evidence="3 4" key="1">
    <citation type="journal article" date="2023" name="Hortic Res">
        <title>The complete reference genome for grapevine (Vitis vinifera L.) genetics and breeding.</title>
        <authorList>
            <person name="Shi X."/>
            <person name="Cao S."/>
            <person name="Wang X."/>
            <person name="Huang S."/>
            <person name="Wang Y."/>
            <person name="Liu Z."/>
            <person name="Liu W."/>
            <person name="Leng X."/>
            <person name="Peng Y."/>
            <person name="Wang N."/>
            <person name="Wang Y."/>
            <person name="Ma Z."/>
            <person name="Xu X."/>
            <person name="Zhang F."/>
            <person name="Xue H."/>
            <person name="Zhong H."/>
            <person name="Wang Y."/>
            <person name="Zhang K."/>
            <person name="Velt A."/>
            <person name="Avia K."/>
            <person name="Holtgrawe D."/>
            <person name="Grimplet J."/>
            <person name="Matus J.T."/>
            <person name="Ware D."/>
            <person name="Wu X."/>
            <person name="Wang H."/>
            <person name="Liu C."/>
            <person name="Fang Y."/>
            <person name="Rustenholz C."/>
            <person name="Cheng Z."/>
            <person name="Xiao H."/>
            <person name="Zhou Y."/>
        </authorList>
    </citation>
    <scope>NUCLEOTIDE SEQUENCE [LARGE SCALE GENOMIC DNA]</scope>
    <source>
        <strain evidence="4">cv. Pinot noir / PN40024</strain>
        <tissue evidence="3">Leaf</tissue>
    </source>
</reference>
<protein>
    <recommendedName>
        <fullName evidence="2">Putative plant transposon protein domain-containing protein</fullName>
    </recommendedName>
</protein>
<feature type="region of interest" description="Disordered" evidence="1">
    <location>
        <begin position="326"/>
        <end position="355"/>
    </location>
</feature>
<feature type="region of interest" description="Disordered" evidence="1">
    <location>
        <begin position="1"/>
        <end position="37"/>
    </location>
</feature>
<feature type="compositionally biased region" description="Acidic residues" evidence="1">
    <location>
        <begin position="395"/>
        <end position="419"/>
    </location>
</feature>
<accession>A0ABY9BY05</accession>
<dbReference type="InterPro" id="IPR046796">
    <property type="entry name" value="Transposase_32_dom"/>
</dbReference>
<organism evidence="3 4">
    <name type="scientific">Vitis vinifera</name>
    <name type="common">Grape</name>
    <dbReference type="NCBI Taxonomy" id="29760"/>
    <lineage>
        <taxon>Eukaryota</taxon>
        <taxon>Viridiplantae</taxon>
        <taxon>Streptophyta</taxon>
        <taxon>Embryophyta</taxon>
        <taxon>Tracheophyta</taxon>
        <taxon>Spermatophyta</taxon>
        <taxon>Magnoliopsida</taxon>
        <taxon>eudicotyledons</taxon>
        <taxon>Gunneridae</taxon>
        <taxon>Pentapetalae</taxon>
        <taxon>rosids</taxon>
        <taxon>Vitales</taxon>
        <taxon>Vitaceae</taxon>
        <taxon>Viteae</taxon>
        <taxon>Vitis</taxon>
    </lineage>
</organism>
<feature type="compositionally biased region" description="Low complexity" evidence="1">
    <location>
        <begin position="336"/>
        <end position="351"/>
    </location>
</feature>
<evidence type="ECO:0000313" key="3">
    <source>
        <dbReference type="EMBL" id="WJZ87823.1"/>
    </source>
</evidence>
<dbReference type="Proteomes" id="UP001227230">
    <property type="component" value="Chromosome 5"/>
</dbReference>
<proteinExistence type="predicted"/>
<dbReference type="EMBL" id="CP126652">
    <property type="protein sequence ID" value="WJZ87823.1"/>
    <property type="molecule type" value="Genomic_DNA"/>
</dbReference>